<feature type="domain" description="DUF7745" evidence="2">
    <location>
        <begin position="4"/>
        <end position="98"/>
    </location>
</feature>
<reference evidence="3 4" key="1">
    <citation type="journal article" date="2019" name="Genome Biol. Evol.">
        <title>Insights into the evolution of the New World diploid cottons (Gossypium, subgenus Houzingenia) based on genome sequencing.</title>
        <authorList>
            <person name="Grover C.E."/>
            <person name="Arick M.A. 2nd"/>
            <person name="Thrash A."/>
            <person name="Conover J.L."/>
            <person name="Sanders W.S."/>
            <person name="Peterson D.G."/>
            <person name="Frelichowski J.E."/>
            <person name="Scheffler J.A."/>
            <person name="Scheffler B.E."/>
            <person name="Wendel J.F."/>
        </authorList>
    </citation>
    <scope>NUCLEOTIDE SEQUENCE [LARGE SCALE GENOMIC DNA]</scope>
    <source>
        <strain evidence="3">27</strain>
        <tissue evidence="3">Leaf</tissue>
    </source>
</reference>
<gene>
    <name evidence="3" type="ORF">Godav_001175</name>
</gene>
<feature type="coiled-coil region" evidence="1">
    <location>
        <begin position="128"/>
        <end position="190"/>
    </location>
</feature>
<keyword evidence="4" id="KW-1185">Reference proteome</keyword>
<name>A0A7J8T2M1_GOSDV</name>
<evidence type="ECO:0000259" key="2">
    <source>
        <dbReference type="Pfam" id="PF24924"/>
    </source>
</evidence>
<keyword evidence="1" id="KW-0175">Coiled coil</keyword>
<organism evidence="3 4">
    <name type="scientific">Gossypium davidsonii</name>
    <name type="common">Davidson's cotton</name>
    <name type="synonym">Gossypium klotzschianum subsp. davidsonii</name>
    <dbReference type="NCBI Taxonomy" id="34287"/>
    <lineage>
        <taxon>Eukaryota</taxon>
        <taxon>Viridiplantae</taxon>
        <taxon>Streptophyta</taxon>
        <taxon>Embryophyta</taxon>
        <taxon>Tracheophyta</taxon>
        <taxon>Spermatophyta</taxon>
        <taxon>Magnoliopsida</taxon>
        <taxon>eudicotyledons</taxon>
        <taxon>Gunneridae</taxon>
        <taxon>Pentapetalae</taxon>
        <taxon>rosids</taxon>
        <taxon>malvids</taxon>
        <taxon>Malvales</taxon>
        <taxon>Malvaceae</taxon>
        <taxon>Malvoideae</taxon>
        <taxon>Gossypium</taxon>
    </lineage>
</organism>
<evidence type="ECO:0000313" key="3">
    <source>
        <dbReference type="EMBL" id="MBA0632443.1"/>
    </source>
</evidence>
<dbReference type="Pfam" id="PF24924">
    <property type="entry name" value="DUF7745"/>
    <property type="match status" value="1"/>
</dbReference>
<dbReference type="Proteomes" id="UP000593561">
    <property type="component" value="Unassembled WGS sequence"/>
</dbReference>
<evidence type="ECO:0000256" key="1">
    <source>
        <dbReference type="SAM" id="Coils"/>
    </source>
</evidence>
<comment type="caution">
    <text evidence="3">The sequence shown here is derived from an EMBL/GenBank/DDBJ whole genome shotgun (WGS) entry which is preliminary data.</text>
</comment>
<dbReference type="EMBL" id="JABFAC010000013">
    <property type="protein sequence ID" value="MBA0632443.1"/>
    <property type="molecule type" value="Genomic_DNA"/>
</dbReference>
<dbReference type="InterPro" id="IPR056647">
    <property type="entry name" value="DUF7745"/>
</dbReference>
<protein>
    <recommendedName>
        <fullName evidence="2">DUF7745 domain-containing protein</fullName>
    </recommendedName>
</protein>
<dbReference type="PANTHER" id="PTHR48200">
    <property type="entry name" value="PROTEIN, PUTATIVE-RELATED"/>
    <property type="match status" value="1"/>
</dbReference>
<evidence type="ECO:0000313" key="4">
    <source>
        <dbReference type="Proteomes" id="UP000593561"/>
    </source>
</evidence>
<proteinExistence type="predicted"/>
<dbReference type="AlphaFoldDB" id="A0A7J8T2M1"/>
<accession>A0A7J8T2M1</accession>
<dbReference type="PANTHER" id="PTHR48200:SF1">
    <property type="entry name" value="AMINOTRANSFERASE-LIKE PLANT MOBILE DOMAIN-CONTAINING PROTEIN"/>
    <property type="match status" value="1"/>
</dbReference>
<sequence length="203" mass="24184">MIPNEILYRCGDFDWVPLLRIWAAVGYAPLLVLRQYRSRQFIPVTQGLTQYEFSYKGDNYKKKVREISNAWNQTRRMKILVVSPMKTPKYSRWWSKRVNNNIPGPREDCLRSIEEHLHVVPSELKIIKQDFEKRSSELGKRIEQLEEEKMRLGLDVDIHKLEAEKFKKGKNKAEQDLDSLIMDYNKLRLSIRTTRLGKTSEQW</sequence>